<dbReference type="AlphaFoldDB" id="A0A432PHP7"/>
<dbReference type="InterPro" id="IPR012341">
    <property type="entry name" value="6hp_glycosidase-like_sf"/>
</dbReference>
<organism evidence="3 4">
    <name type="scientific">Rhizobium vallis</name>
    <dbReference type="NCBI Taxonomy" id="634290"/>
    <lineage>
        <taxon>Bacteria</taxon>
        <taxon>Pseudomonadati</taxon>
        <taxon>Pseudomonadota</taxon>
        <taxon>Alphaproteobacteria</taxon>
        <taxon>Hyphomicrobiales</taxon>
        <taxon>Rhizobiaceae</taxon>
        <taxon>Rhizobium/Agrobacterium group</taxon>
        <taxon>Rhizobium</taxon>
    </lineage>
</organism>
<evidence type="ECO:0000313" key="3">
    <source>
        <dbReference type="EMBL" id="RUM23892.1"/>
    </source>
</evidence>
<evidence type="ECO:0000259" key="2">
    <source>
        <dbReference type="Pfam" id="PF22422"/>
    </source>
</evidence>
<dbReference type="InterPro" id="IPR032856">
    <property type="entry name" value="GDE_N_bis"/>
</dbReference>
<dbReference type="InterPro" id="IPR008928">
    <property type="entry name" value="6-hairpin_glycosidase_sf"/>
</dbReference>
<name>A0A432PHP7_9HYPH</name>
<dbReference type="OrthoDB" id="9759959at2"/>
<dbReference type="Gene3D" id="1.50.10.10">
    <property type="match status" value="1"/>
</dbReference>
<sequence length="736" mass="81875">MQTTSANIIHSLASAGADTPMDQFFIPATASLQERRPRTLKHGDTFAIFDHNGDVLSGPESPDGIFHCDTRYLSHLHLAINGRRPMLLSSTLRDDNAMLTCDLTNPDLFDKGGKLVLSHDLIHMRRSRFLWNGRCHERLTVRNYDEQAQRLRIDIAFAADFADLFEARGTVRLKRGQKLPITTTGGHVVLSYVGLDNRKRSTQLSFDPPPDQLNAGRVAYDLHLAPHEMKSLFIEIACDPSDTGRSGYRSFFFALRNARRALRASSSRAAFISSSNTIFNEVARRSISDLYMLVTQKPEGPYPYAGIPWFSTVFGRDALITALQTLWLDPQIARGVLGHLAANQATEIDAASDAEPGKILHEVRYGEMAELGEVPFRRYYGSIDSTPLFLMLAGEYLKRTGDLATIRRLLPNIEAALTWIDEYGDRDGDGFLEYGRLTEDGLINQAWKDSYDSVFHADGTLATGPIAIAEVQAYGYGAWQAAAEIFRRIDRPERAESFLAKAEALRRAFDIHFFDEEIGTYVLALDGGKRPCRVRSSNAGHALFTGIAYAERAQQVVRTLMNACSFCGWGIRTVPSTEARYNPMSYHNGSIWPHDNAMIAGGLARYGYRAETARIFEGLFAASTYIDLRRLPELFCGLARQRAQGPTFYPVACSPQAWAAASALSLLQSCLGLDFDPSTLEISFNEPQLPTFLDEVTLRHLLIGTGSADLSIRRSGRHVIVDVIDRKGDIRVLTTV</sequence>
<evidence type="ECO:0000259" key="1">
    <source>
        <dbReference type="Pfam" id="PF14742"/>
    </source>
</evidence>
<reference evidence="4" key="1">
    <citation type="submission" date="2018-11" db="EMBL/GenBank/DDBJ databases">
        <title>Rhizobium chutanense sp. nov., isolated from root nodules of Phaseolus vulgaris in China.</title>
        <authorList>
            <person name="Huo Y."/>
        </authorList>
    </citation>
    <scope>NUCLEOTIDE SEQUENCE [LARGE SCALE GENOMIC DNA]</scope>
    <source>
        <strain evidence="4">CCBAU 65647</strain>
    </source>
</reference>
<dbReference type="Pfam" id="PF22422">
    <property type="entry name" value="MGH1-like_GH"/>
    <property type="match status" value="1"/>
</dbReference>
<feature type="domain" description="Putative glycogen debranching enzyme N-terminal" evidence="1">
    <location>
        <begin position="40"/>
        <end position="234"/>
    </location>
</feature>
<feature type="domain" description="Mannosylglycerate hydrolase MGH1-like glycoside hydrolase" evidence="2">
    <location>
        <begin position="317"/>
        <end position="621"/>
    </location>
</feature>
<evidence type="ECO:0000313" key="4">
    <source>
        <dbReference type="Proteomes" id="UP000278823"/>
    </source>
</evidence>
<dbReference type="SUPFAM" id="SSF48208">
    <property type="entry name" value="Six-hairpin glycosidases"/>
    <property type="match status" value="1"/>
</dbReference>
<gene>
    <name evidence="3" type="ORF">EFQ99_18065</name>
</gene>
<dbReference type="InterPro" id="IPR054491">
    <property type="entry name" value="MGH1-like_GH"/>
</dbReference>
<dbReference type="Pfam" id="PF14742">
    <property type="entry name" value="GDE_N_bis"/>
    <property type="match status" value="1"/>
</dbReference>
<dbReference type="GO" id="GO:0005975">
    <property type="term" value="P:carbohydrate metabolic process"/>
    <property type="evidence" value="ECO:0007669"/>
    <property type="project" value="InterPro"/>
</dbReference>
<keyword evidence="4" id="KW-1185">Reference proteome</keyword>
<proteinExistence type="predicted"/>
<comment type="caution">
    <text evidence="3">The sequence shown here is derived from an EMBL/GenBank/DDBJ whole genome shotgun (WGS) entry which is preliminary data.</text>
</comment>
<dbReference type="EMBL" id="RJTH01000006">
    <property type="protein sequence ID" value="RUM23892.1"/>
    <property type="molecule type" value="Genomic_DNA"/>
</dbReference>
<dbReference type="Proteomes" id="UP000278823">
    <property type="component" value="Unassembled WGS sequence"/>
</dbReference>
<accession>A0A432PHP7</accession>
<protein>
    <submittedName>
        <fullName evidence="3">Amylo-alpha-1,6-glucosidase</fullName>
    </submittedName>
</protein>